<dbReference type="RefSeq" id="WP_376875540.1">
    <property type="nucleotide sequence ID" value="NZ_JBHUHP010000010.1"/>
</dbReference>
<dbReference type="InterPro" id="IPR000064">
    <property type="entry name" value="NLP_P60_dom"/>
</dbReference>
<gene>
    <name evidence="7" type="ORF">ACFSHS_11375</name>
</gene>
<evidence type="ECO:0000256" key="3">
    <source>
        <dbReference type="ARBA" id="ARBA00022801"/>
    </source>
</evidence>
<keyword evidence="4" id="KW-0788">Thiol protease</keyword>
<accession>A0ABW4XAN5</accession>
<evidence type="ECO:0000256" key="1">
    <source>
        <dbReference type="ARBA" id="ARBA00007074"/>
    </source>
</evidence>
<feature type="domain" description="NlpC/P60" evidence="6">
    <location>
        <begin position="243"/>
        <end position="360"/>
    </location>
</feature>
<evidence type="ECO:0000256" key="4">
    <source>
        <dbReference type="ARBA" id="ARBA00022807"/>
    </source>
</evidence>
<comment type="similarity">
    <text evidence="1">Belongs to the peptidase C40 family.</text>
</comment>
<dbReference type="Pfam" id="PF00877">
    <property type="entry name" value="NLPC_P60"/>
    <property type="match status" value="1"/>
</dbReference>
<keyword evidence="5" id="KW-0175">Coiled coil</keyword>
<name>A0ABW4XAN5_9ACTN</name>
<dbReference type="Gene3D" id="3.90.1720.10">
    <property type="entry name" value="endopeptidase domain like (from Nostoc punctiforme)"/>
    <property type="match status" value="1"/>
</dbReference>
<evidence type="ECO:0000256" key="2">
    <source>
        <dbReference type="ARBA" id="ARBA00022670"/>
    </source>
</evidence>
<keyword evidence="3" id="KW-0378">Hydrolase</keyword>
<evidence type="ECO:0000259" key="6">
    <source>
        <dbReference type="PROSITE" id="PS51935"/>
    </source>
</evidence>
<dbReference type="PANTHER" id="PTHR47053">
    <property type="entry name" value="MUREIN DD-ENDOPEPTIDASE MEPH-RELATED"/>
    <property type="match status" value="1"/>
</dbReference>
<sequence length="360" mass="37177">MATPHAVLPHALEQSVTARPSDPRAGHVGWLRSGLLLGLTAALTFTVLPGTATAVPGEVTDPAQAARLVADAEHELEVVTEQLNEAKVQLEQQQAAAAGATQAAAEAQAQLDALDGQVRQLARTAYTSEGFSRLDVLLTSDSADEFVHQLGTLDAIAGHTNDQVAEVAEAAEAADRAQAEADRAQAEAQEAVDDIAAQQAQLEDRIADYQRQYDALSAPQQAEVARAHGGEAAAAPSGVVAPSAAAQAAVDTALAQVGDAYVWGAGGPDAFDCSGLTQYAYSAAGVSLPHSSRSQSQMGAPVSVADLQPGDLLFYYSPTSHVAMYVGNGKMVHASTSSKPVMVVDFNSMSGFTHARRIAG</sequence>
<comment type="caution">
    <text evidence="7">The sequence shown here is derived from an EMBL/GenBank/DDBJ whole genome shotgun (WGS) entry which is preliminary data.</text>
</comment>
<feature type="coiled-coil region" evidence="5">
    <location>
        <begin position="167"/>
        <end position="212"/>
    </location>
</feature>
<dbReference type="PANTHER" id="PTHR47053:SF1">
    <property type="entry name" value="MUREIN DD-ENDOPEPTIDASE MEPH-RELATED"/>
    <property type="match status" value="1"/>
</dbReference>
<dbReference type="InterPro" id="IPR051202">
    <property type="entry name" value="Peptidase_C40"/>
</dbReference>
<dbReference type="InterPro" id="IPR038765">
    <property type="entry name" value="Papain-like_cys_pep_sf"/>
</dbReference>
<evidence type="ECO:0000313" key="8">
    <source>
        <dbReference type="Proteomes" id="UP001597402"/>
    </source>
</evidence>
<dbReference type="SUPFAM" id="SSF54001">
    <property type="entry name" value="Cysteine proteinases"/>
    <property type="match status" value="1"/>
</dbReference>
<dbReference type="PROSITE" id="PS51935">
    <property type="entry name" value="NLPC_P60"/>
    <property type="match status" value="1"/>
</dbReference>
<feature type="coiled-coil region" evidence="5">
    <location>
        <begin position="69"/>
        <end position="124"/>
    </location>
</feature>
<keyword evidence="8" id="KW-1185">Reference proteome</keyword>
<organism evidence="7 8">
    <name type="scientific">Blastococcus deserti</name>
    <dbReference type="NCBI Taxonomy" id="2259033"/>
    <lineage>
        <taxon>Bacteria</taxon>
        <taxon>Bacillati</taxon>
        <taxon>Actinomycetota</taxon>
        <taxon>Actinomycetes</taxon>
        <taxon>Geodermatophilales</taxon>
        <taxon>Geodermatophilaceae</taxon>
        <taxon>Blastococcus</taxon>
    </lineage>
</organism>
<keyword evidence="2" id="KW-0645">Protease</keyword>
<evidence type="ECO:0000313" key="7">
    <source>
        <dbReference type="EMBL" id="MFD2092172.1"/>
    </source>
</evidence>
<dbReference type="EMBL" id="JBHUHP010000010">
    <property type="protein sequence ID" value="MFD2092172.1"/>
    <property type="molecule type" value="Genomic_DNA"/>
</dbReference>
<evidence type="ECO:0000256" key="5">
    <source>
        <dbReference type="SAM" id="Coils"/>
    </source>
</evidence>
<dbReference type="Proteomes" id="UP001597402">
    <property type="component" value="Unassembled WGS sequence"/>
</dbReference>
<protein>
    <submittedName>
        <fullName evidence="7">NlpC/P60 family protein</fullName>
    </submittedName>
</protein>
<proteinExistence type="inferred from homology"/>
<reference evidence="8" key="1">
    <citation type="journal article" date="2019" name="Int. J. Syst. Evol. Microbiol.">
        <title>The Global Catalogue of Microorganisms (GCM) 10K type strain sequencing project: providing services to taxonomists for standard genome sequencing and annotation.</title>
        <authorList>
            <consortium name="The Broad Institute Genomics Platform"/>
            <consortium name="The Broad Institute Genome Sequencing Center for Infectious Disease"/>
            <person name="Wu L."/>
            <person name="Ma J."/>
        </authorList>
    </citation>
    <scope>NUCLEOTIDE SEQUENCE [LARGE SCALE GENOMIC DNA]</scope>
    <source>
        <strain evidence="8">JCM 3338</strain>
    </source>
</reference>